<organism evidence="1">
    <name type="scientific">Manihot esculenta</name>
    <name type="common">Cassava</name>
    <name type="synonym">Jatropha manihot</name>
    <dbReference type="NCBI Taxonomy" id="3983"/>
    <lineage>
        <taxon>Eukaryota</taxon>
        <taxon>Viridiplantae</taxon>
        <taxon>Streptophyta</taxon>
        <taxon>Embryophyta</taxon>
        <taxon>Tracheophyta</taxon>
        <taxon>Spermatophyta</taxon>
        <taxon>Magnoliopsida</taxon>
        <taxon>eudicotyledons</taxon>
        <taxon>Gunneridae</taxon>
        <taxon>Pentapetalae</taxon>
        <taxon>rosids</taxon>
        <taxon>fabids</taxon>
        <taxon>Malpighiales</taxon>
        <taxon>Euphorbiaceae</taxon>
        <taxon>Crotonoideae</taxon>
        <taxon>Manihoteae</taxon>
        <taxon>Manihot</taxon>
    </lineage>
</organism>
<name>A0A2C9WMG0_MANES</name>
<sequence>MGHEQFIWRGTVNSRFLRLTVMKGVIHSGIQVFTFLVRNFLTYNYGAKRWQMSI</sequence>
<proteinExistence type="predicted"/>
<protein>
    <submittedName>
        <fullName evidence="1">Uncharacterized protein</fullName>
    </submittedName>
</protein>
<dbReference type="EMBL" id="CM004387">
    <property type="protein sequence ID" value="OAY61552.1"/>
    <property type="molecule type" value="Genomic_DNA"/>
</dbReference>
<accession>A0A2C9WMG0</accession>
<evidence type="ECO:0000313" key="1">
    <source>
        <dbReference type="EMBL" id="OAY61552.1"/>
    </source>
</evidence>
<gene>
    <name evidence="1" type="ORF">MANES_01G198200</name>
</gene>
<reference evidence="1" key="1">
    <citation type="submission" date="2016-02" db="EMBL/GenBank/DDBJ databases">
        <title>WGS assembly of Manihot esculenta.</title>
        <authorList>
            <person name="Bredeson J.V."/>
            <person name="Prochnik S.E."/>
            <person name="Lyons J.B."/>
            <person name="Schmutz J."/>
            <person name="Grimwood J."/>
            <person name="Vrebalov J."/>
            <person name="Bart R.S."/>
            <person name="Amuge T."/>
            <person name="Ferguson M.E."/>
            <person name="Green R."/>
            <person name="Putnam N."/>
            <person name="Stites J."/>
            <person name="Rounsley S."/>
            <person name="Rokhsar D.S."/>
        </authorList>
    </citation>
    <scope>NUCLEOTIDE SEQUENCE [LARGE SCALE GENOMIC DNA]</scope>
    <source>
        <tissue evidence="1">Leaf</tissue>
    </source>
</reference>
<dbReference type="AlphaFoldDB" id="A0A2C9WMG0"/>